<keyword evidence="6" id="KW-1185">Reference proteome</keyword>
<reference evidence="5 6" key="1">
    <citation type="submission" date="2024-06" db="EMBL/GenBank/DDBJ databases">
        <title>Draft genome sequence of Geodermatophilus badlandi, a novel member of the Geodermatophilaceae isolated from badland sedimentary rocks in the Red desert, Wyoming, USA.</title>
        <authorList>
            <person name="Ben Tekaya S."/>
            <person name="Nouioui I."/>
            <person name="Flores G.M."/>
            <person name="Shaal M.N."/>
            <person name="Bredoire F."/>
            <person name="Basile F."/>
            <person name="Van Diepen L."/>
            <person name="Ward N.L."/>
        </authorList>
    </citation>
    <scope>NUCLEOTIDE SEQUENCE [LARGE SCALE GENOMIC DNA]</scope>
    <source>
        <strain evidence="5 6">WL48A</strain>
    </source>
</reference>
<keyword evidence="3" id="KW-1133">Transmembrane helix</keyword>
<name>A0ABV3XK99_9ACTN</name>
<feature type="compositionally biased region" description="Low complexity" evidence="2">
    <location>
        <begin position="330"/>
        <end position="343"/>
    </location>
</feature>
<keyword evidence="3" id="KW-0812">Transmembrane</keyword>
<feature type="region of interest" description="Disordered" evidence="2">
    <location>
        <begin position="330"/>
        <end position="397"/>
    </location>
</feature>
<feature type="coiled-coil region" evidence="1">
    <location>
        <begin position="91"/>
        <end position="141"/>
    </location>
</feature>
<feature type="domain" description="DUF6779" evidence="4">
    <location>
        <begin position="49"/>
        <end position="146"/>
    </location>
</feature>
<dbReference type="InterPro" id="IPR046706">
    <property type="entry name" value="DUF6779"/>
</dbReference>
<evidence type="ECO:0000256" key="3">
    <source>
        <dbReference type="SAM" id="Phobius"/>
    </source>
</evidence>
<evidence type="ECO:0000256" key="1">
    <source>
        <dbReference type="SAM" id="Coils"/>
    </source>
</evidence>
<gene>
    <name evidence="5" type="ORF">ABQ292_20935</name>
</gene>
<dbReference type="Proteomes" id="UP001560045">
    <property type="component" value="Unassembled WGS sequence"/>
</dbReference>
<dbReference type="Pfam" id="PF20570">
    <property type="entry name" value="DUF6779"/>
    <property type="match status" value="1"/>
</dbReference>
<proteinExistence type="predicted"/>
<keyword evidence="1" id="KW-0175">Coiled coil</keyword>
<accession>A0ABV3XK99</accession>
<feature type="compositionally biased region" description="Low complexity" evidence="2">
    <location>
        <begin position="260"/>
        <end position="279"/>
    </location>
</feature>
<feature type="compositionally biased region" description="Basic and acidic residues" evidence="2">
    <location>
        <begin position="235"/>
        <end position="245"/>
    </location>
</feature>
<protein>
    <submittedName>
        <fullName evidence="5">DUF6779 domain-containing protein</fullName>
    </submittedName>
</protein>
<comment type="caution">
    <text evidence="5">The sequence shown here is derived from an EMBL/GenBank/DDBJ whole genome shotgun (WGS) entry which is preliminary data.</text>
</comment>
<dbReference type="EMBL" id="JBFNXQ010000089">
    <property type="protein sequence ID" value="MEX5720826.1"/>
    <property type="molecule type" value="Genomic_DNA"/>
</dbReference>
<organism evidence="5 6">
    <name type="scientific">Geodermatophilus maliterrae</name>
    <dbReference type="NCBI Taxonomy" id="3162531"/>
    <lineage>
        <taxon>Bacteria</taxon>
        <taxon>Bacillati</taxon>
        <taxon>Actinomycetota</taxon>
        <taxon>Actinomycetes</taxon>
        <taxon>Geodermatophilales</taxon>
        <taxon>Geodermatophilaceae</taxon>
        <taxon>Geodermatophilus</taxon>
    </lineage>
</organism>
<feature type="compositionally biased region" description="Pro residues" evidence="2">
    <location>
        <begin position="344"/>
        <end position="353"/>
    </location>
</feature>
<evidence type="ECO:0000259" key="4">
    <source>
        <dbReference type="Pfam" id="PF20570"/>
    </source>
</evidence>
<sequence>MRGADDTAAGRAQGTAGSPRLRAAGLAVGGLLALAATAAVFLTDDPQLLRIAVVAVAWACLAAAVAAGRRPGDTPEDTPQADTAAVEAELRRAYDRELEREVAARQQYELELENQVRREAEEAMRGELEALRSELAGLREGVSGLTALREELAAVGALRGELAELAGLRADVGRLRAELTEQRSGEMHVERLVMRTQSVRTTPGREPLEPATAAWHADVARDLGAGWPVLSLDDRRAEESRETAARPEVVAAPPSPPVLRPEASSTGTVVETVAAPAVVREPEPAPRPLPPVPADDGPALRRRRTDPVSAPVPAPVPAEQLTIERPAVHTAAAGHAAGSRPVPSSAPVPPVVPEPDDAGATRLAKILAESGVTPGGRRHRYRDEGDGDDVLARVLGR</sequence>
<dbReference type="RefSeq" id="WP_369209643.1">
    <property type="nucleotide sequence ID" value="NZ_JBFNXQ010000089.1"/>
</dbReference>
<evidence type="ECO:0000256" key="2">
    <source>
        <dbReference type="SAM" id="MobiDB-lite"/>
    </source>
</evidence>
<feature type="region of interest" description="Disordered" evidence="2">
    <location>
        <begin position="235"/>
        <end position="314"/>
    </location>
</feature>
<feature type="transmembrane region" description="Helical" evidence="3">
    <location>
        <begin position="21"/>
        <end position="42"/>
    </location>
</feature>
<evidence type="ECO:0000313" key="6">
    <source>
        <dbReference type="Proteomes" id="UP001560045"/>
    </source>
</evidence>
<evidence type="ECO:0000313" key="5">
    <source>
        <dbReference type="EMBL" id="MEX5720826.1"/>
    </source>
</evidence>
<keyword evidence="3" id="KW-0472">Membrane</keyword>